<reference evidence="1 2" key="1">
    <citation type="journal article" date="2016" name="Proc. Natl. Acad. Sci. U.S.A.">
        <title>Comparative genomics of biotechnologically important yeasts.</title>
        <authorList>
            <person name="Riley R."/>
            <person name="Haridas S."/>
            <person name="Wolfe K.H."/>
            <person name="Lopes M.R."/>
            <person name="Hittinger C.T."/>
            <person name="Goeker M."/>
            <person name="Salamov A.A."/>
            <person name="Wisecaver J.H."/>
            <person name="Long T.M."/>
            <person name="Calvey C.H."/>
            <person name="Aerts A.L."/>
            <person name="Barry K.W."/>
            <person name="Choi C."/>
            <person name="Clum A."/>
            <person name="Coughlan A.Y."/>
            <person name="Deshpande S."/>
            <person name="Douglass A.P."/>
            <person name="Hanson S.J."/>
            <person name="Klenk H.-P."/>
            <person name="LaButti K.M."/>
            <person name="Lapidus A."/>
            <person name="Lindquist E.A."/>
            <person name="Lipzen A.M."/>
            <person name="Meier-Kolthoff J.P."/>
            <person name="Ohm R.A."/>
            <person name="Otillar R.P."/>
            <person name="Pangilinan J.L."/>
            <person name="Peng Y."/>
            <person name="Rokas A."/>
            <person name="Rosa C.A."/>
            <person name="Scheuner C."/>
            <person name="Sibirny A.A."/>
            <person name="Slot J.C."/>
            <person name="Stielow J.B."/>
            <person name="Sun H."/>
            <person name="Kurtzman C.P."/>
            <person name="Blackwell M."/>
            <person name="Grigoriev I.V."/>
            <person name="Jeffries T.W."/>
        </authorList>
    </citation>
    <scope>NUCLEOTIDE SEQUENCE [LARGE SCALE GENOMIC DNA]</scope>
    <source>
        <strain evidence="1 2">NRRL Y-11557</strain>
    </source>
</reference>
<evidence type="ECO:0000313" key="2">
    <source>
        <dbReference type="Proteomes" id="UP000094385"/>
    </source>
</evidence>
<organism evidence="1 2">
    <name type="scientific">Lipomyces starkeyi NRRL Y-11557</name>
    <dbReference type="NCBI Taxonomy" id="675824"/>
    <lineage>
        <taxon>Eukaryota</taxon>
        <taxon>Fungi</taxon>
        <taxon>Dikarya</taxon>
        <taxon>Ascomycota</taxon>
        <taxon>Saccharomycotina</taxon>
        <taxon>Lipomycetes</taxon>
        <taxon>Lipomycetales</taxon>
        <taxon>Lipomycetaceae</taxon>
        <taxon>Lipomyces</taxon>
    </lineage>
</organism>
<evidence type="ECO:0000313" key="1">
    <source>
        <dbReference type="EMBL" id="ODQ71303.1"/>
    </source>
</evidence>
<dbReference type="AlphaFoldDB" id="A0A1E3Q0S9"/>
<gene>
    <name evidence="1" type="ORF">LIPSTDRAFT_73942</name>
</gene>
<proteinExistence type="predicted"/>
<dbReference type="Proteomes" id="UP000094385">
    <property type="component" value="Unassembled WGS sequence"/>
</dbReference>
<name>A0A1E3Q0S9_LIPST</name>
<keyword evidence="2" id="KW-1185">Reference proteome</keyword>
<protein>
    <submittedName>
        <fullName evidence="1">Uncharacterized protein</fullName>
    </submittedName>
</protein>
<sequence>MTTANEFVDCVLSAAFVKLVSTPMSVMKDEVSKDVLDKLKQIQSNDLPVPYAARTYANEVFSVFPEDVFPTEFEVITHLQLLSIFRNLRTRISNTDGLFGVWNSFMRADMSKLFDKVDEWNGYKPTSASEIRWKVYVARQSSDTLGSSIRFLL</sequence>
<dbReference type="EMBL" id="KV454298">
    <property type="protein sequence ID" value="ODQ71303.1"/>
    <property type="molecule type" value="Genomic_DNA"/>
</dbReference>
<accession>A0A1E3Q0S9</accession>